<gene>
    <name evidence="2" type="ORF">PCON_04347</name>
</gene>
<keyword evidence="3" id="KW-1185">Reference proteome</keyword>
<proteinExistence type="predicted"/>
<name>U4LT36_PYROM</name>
<protein>
    <submittedName>
        <fullName evidence="2">Uncharacterized protein</fullName>
    </submittedName>
</protein>
<feature type="compositionally biased region" description="Acidic residues" evidence="1">
    <location>
        <begin position="228"/>
        <end position="242"/>
    </location>
</feature>
<evidence type="ECO:0000313" key="2">
    <source>
        <dbReference type="EMBL" id="CCX34829.1"/>
    </source>
</evidence>
<feature type="region of interest" description="Disordered" evidence="1">
    <location>
        <begin position="259"/>
        <end position="282"/>
    </location>
</feature>
<evidence type="ECO:0000313" key="3">
    <source>
        <dbReference type="Proteomes" id="UP000018144"/>
    </source>
</evidence>
<evidence type="ECO:0000256" key="1">
    <source>
        <dbReference type="SAM" id="MobiDB-lite"/>
    </source>
</evidence>
<organism evidence="2 3">
    <name type="scientific">Pyronema omphalodes (strain CBS 100304)</name>
    <name type="common">Pyronema confluens</name>
    <dbReference type="NCBI Taxonomy" id="1076935"/>
    <lineage>
        <taxon>Eukaryota</taxon>
        <taxon>Fungi</taxon>
        <taxon>Dikarya</taxon>
        <taxon>Ascomycota</taxon>
        <taxon>Pezizomycotina</taxon>
        <taxon>Pezizomycetes</taxon>
        <taxon>Pezizales</taxon>
        <taxon>Pyronemataceae</taxon>
        <taxon>Pyronema</taxon>
    </lineage>
</organism>
<feature type="compositionally biased region" description="Acidic residues" evidence="1">
    <location>
        <begin position="203"/>
        <end position="221"/>
    </location>
</feature>
<dbReference type="Proteomes" id="UP000018144">
    <property type="component" value="Unassembled WGS sequence"/>
</dbReference>
<dbReference type="AlphaFoldDB" id="U4LT36"/>
<feature type="region of interest" description="Disordered" evidence="1">
    <location>
        <begin position="177"/>
        <end position="244"/>
    </location>
</feature>
<reference evidence="2 3" key="1">
    <citation type="journal article" date="2013" name="PLoS Genet.">
        <title>The genome and development-dependent transcriptomes of Pyronema confluens: a window into fungal evolution.</title>
        <authorList>
            <person name="Traeger S."/>
            <person name="Altegoer F."/>
            <person name="Freitag M."/>
            <person name="Gabaldon T."/>
            <person name="Kempken F."/>
            <person name="Kumar A."/>
            <person name="Marcet-Houben M."/>
            <person name="Poggeler S."/>
            <person name="Stajich J.E."/>
            <person name="Nowrousian M."/>
        </authorList>
    </citation>
    <scope>NUCLEOTIDE SEQUENCE [LARGE SCALE GENOMIC DNA]</scope>
    <source>
        <strain evidence="3">CBS 100304</strain>
        <tissue evidence="2">Vegetative mycelium</tissue>
    </source>
</reference>
<sequence>MPSNDSRIKTLNRDELYETHRQKTANPPGTNLYLGFKIKSRPKLPDDQLPMFISAAEANEDVRKVVDFFNNLTGWDEGRDWPDEGSKLKEEKVLVGKLWFENFDLDKVKNELVFRFNVPEKEEEIKEELWRNYVRIWVAERLTTTKKYKDGKWAKMFPNAVAPKLWAVRLRQRTEHKMPPRNLSCLSTDRGSDDGSDNGSDNGSDDGSDDGSDYESDEESDDRSGNGSDDESDDGSDVFSEEDTAHAALTIATVADLAAAATQDSQETADEEITEAPAQTRK</sequence>
<dbReference type="EMBL" id="HF936636">
    <property type="protein sequence ID" value="CCX34829.1"/>
    <property type="molecule type" value="Genomic_DNA"/>
</dbReference>
<accession>U4LT36</accession>